<dbReference type="STRING" id="1220578.FPE01S_04_00200"/>
<dbReference type="HAMAP" id="MF_00296">
    <property type="entry name" value="MetX_acyltransf"/>
    <property type="match status" value="1"/>
</dbReference>
<dbReference type="PIRSF" id="PIRSF000443">
    <property type="entry name" value="Homoser_Ac_trans"/>
    <property type="match status" value="1"/>
</dbReference>
<dbReference type="PANTHER" id="PTHR32268">
    <property type="entry name" value="HOMOSERINE O-ACETYLTRANSFERASE"/>
    <property type="match status" value="1"/>
</dbReference>
<feature type="active site" evidence="2 3">
    <location>
        <position position="318"/>
    </location>
</feature>
<dbReference type="GO" id="GO:0009086">
    <property type="term" value="P:methionine biosynthetic process"/>
    <property type="evidence" value="ECO:0007669"/>
    <property type="project" value="UniProtKB-UniRule"/>
</dbReference>
<feature type="binding site" evidence="2">
    <location>
        <position position="319"/>
    </location>
    <ligand>
        <name>substrate</name>
    </ligand>
</feature>
<comment type="subunit">
    <text evidence="2">Homodimer.</text>
</comment>
<accession>A0A0E9N470</accession>
<comment type="function">
    <text evidence="2">Transfers an acetyl group from acetyl-CoA to L-homoserine, forming acetyl-L-homoserine.</text>
</comment>
<reference evidence="5 6" key="1">
    <citation type="submission" date="2015-04" db="EMBL/GenBank/DDBJ databases">
        <title>Whole genome shotgun sequence of Flavihumibacter petaseus NBRC 106054.</title>
        <authorList>
            <person name="Miyazawa S."/>
            <person name="Hosoyama A."/>
            <person name="Hashimoto M."/>
            <person name="Noguchi M."/>
            <person name="Tsuchikane K."/>
            <person name="Ohji S."/>
            <person name="Yamazoe A."/>
            <person name="Ichikawa N."/>
            <person name="Kimura A."/>
            <person name="Fujita N."/>
        </authorList>
    </citation>
    <scope>NUCLEOTIDE SEQUENCE [LARGE SCALE GENOMIC DNA]</scope>
    <source>
        <strain evidence="5 6">NBRC 106054</strain>
    </source>
</reference>
<proteinExistence type="inferred from homology"/>
<keyword evidence="2" id="KW-0028">Amino-acid biosynthesis</keyword>
<keyword evidence="2" id="KW-0963">Cytoplasm</keyword>
<gene>
    <name evidence="5" type="primary">metX</name>
    <name evidence="2" type="synonym">metXA</name>
    <name evidence="5" type="ORF">FPE01S_04_00200</name>
</gene>
<evidence type="ECO:0000259" key="4">
    <source>
        <dbReference type="Pfam" id="PF00561"/>
    </source>
</evidence>
<comment type="similarity">
    <text evidence="2">Belongs to the AB hydrolase superfamily. MetX family.</text>
</comment>
<dbReference type="InterPro" id="IPR000073">
    <property type="entry name" value="AB_hydrolase_1"/>
</dbReference>
<keyword evidence="6" id="KW-1185">Reference proteome</keyword>
<dbReference type="RefSeq" id="WP_046370788.1">
    <property type="nucleotide sequence ID" value="NZ_BBWV01000004.1"/>
</dbReference>
<dbReference type="EC" id="2.3.1.31" evidence="2"/>
<feature type="active site" evidence="2 3">
    <location>
        <position position="289"/>
    </location>
</feature>
<dbReference type="InterPro" id="IPR008220">
    <property type="entry name" value="HAT_MetX-like"/>
</dbReference>
<dbReference type="Gene3D" id="3.40.50.1820">
    <property type="entry name" value="alpha/beta hydrolase"/>
    <property type="match status" value="1"/>
</dbReference>
<dbReference type="OrthoDB" id="9800754at2"/>
<comment type="pathway">
    <text evidence="2">Amino-acid biosynthesis; L-methionine biosynthesis via de novo pathway; O-acetyl-L-homoserine from L-homoserine: step 1/1.</text>
</comment>
<keyword evidence="2" id="KW-0486">Methionine biosynthesis</keyword>
<comment type="catalytic activity">
    <reaction evidence="2">
        <text>L-homoserine + acetyl-CoA = O-acetyl-L-homoserine + CoA</text>
        <dbReference type="Rhea" id="RHEA:13701"/>
        <dbReference type="ChEBI" id="CHEBI:57287"/>
        <dbReference type="ChEBI" id="CHEBI:57288"/>
        <dbReference type="ChEBI" id="CHEBI:57476"/>
        <dbReference type="ChEBI" id="CHEBI:57716"/>
        <dbReference type="EC" id="2.3.1.31"/>
    </reaction>
</comment>
<evidence type="ECO:0000256" key="3">
    <source>
        <dbReference type="PIRSR" id="PIRSR000443-1"/>
    </source>
</evidence>
<dbReference type="SUPFAM" id="SSF53474">
    <property type="entry name" value="alpha/beta-Hydrolases"/>
    <property type="match status" value="1"/>
</dbReference>
<organism evidence="5 6">
    <name type="scientific">Flavihumibacter petaseus NBRC 106054</name>
    <dbReference type="NCBI Taxonomy" id="1220578"/>
    <lineage>
        <taxon>Bacteria</taxon>
        <taxon>Pseudomonadati</taxon>
        <taxon>Bacteroidota</taxon>
        <taxon>Chitinophagia</taxon>
        <taxon>Chitinophagales</taxon>
        <taxon>Chitinophagaceae</taxon>
        <taxon>Flavihumibacter</taxon>
    </lineage>
</organism>
<dbReference type="GO" id="GO:0005737">
    <property type="term" value="C:cytoplasm"/>
    <property type="evidence" value="ECO:0007669"/>
    <property type="project" value="UniProtKB-SubCell"/>
</dbReference>
<feature type="active site" description="Nucleophile" evidence="2 3">
    <location>
        <position position="134"/>
    </location>
</feature>
<dbReference type="InterPro" id="IPR029058">
    <property type="entry name" value="AB_hydrolase_fold"/>
</dbReference>
<dbReference type="Pfam" id="PF00561">
    <property type="entry name" value="Abhydrolase_1"/>
    <property type="match status" value="1"/>
</dbReference>
<sequence>MLHRFVSKTPFSLENGRVLPELEISYHTYGKLNNQGDNVVWVCHALTANADAVAWWPGVVGEQGAIDPERYFIVCANILGSCYGSSGPLSINPETGSPYYAGFPIITIRDQVNAHRLLREELGIQSIALCMGGSMGGYQVLEWALLEPSVIKRIFLIATSATESAWGIAIHESQRLAIEADASWQEPDPAAGSRGLKAARAIGMLTYRNYSLMVQQQQDPDPEKVDGFKAASYIRYQGEKLVSRFNAQAYWILTKSMDSHHIGRGRNMDAVHVLNGMAQPALVMGITSDLLCPPEEQRKLAQSLPQARYVEIDSPYGHDGFLVEAEKVSAALRDWLGK</sequence>
<dbReference type="AlphaFoldDB" id="A0A0E9N470"/>
<feature type="binding site" evidence="2">
    <location>
        <position position="200"/>
    </location>
    <ligand>
        <name>substrate</name>
    </ligand>
</feature>
<comment type="caution">
    <text evidence="5">The sequence shown here is derived from an EMBL/GenBank/DDBJ whole genome shotgun (WGS) entry which is preliminary data.</text>
</comment>
<dbReference type="NCBIfam" id="NF001209">
    <property type="entry name" value="PRK00175.1"/>
    <property type="match status" value="1"/>
</dbReference>
<dbReference type="NCBIfam" id="TIGR01392">
    <property type="entry name" value="homoserO_Ac_trn"/>
    <property type="match status" value="1"/>
</dbReference>
<dbReference type="Proteomes" id="UP000033121">
    <property type="component" value="Unassembled WGS sequence"/>
</dbReference>
<protein>
    <recommendedName>
        <fullName evidence="2">Homoserine O-acetyltransferase</fullName>
        <shortName evidence="2">HAT</shortName>
        <ecNumber evidence="2">2.3.1.31</ecNumber>
    </recommendedName>
    <alternativeName>
        <fullName evidence="2">Homoserine transacetylase</fullName>
        <shortName evidence="2">HTA</shortName>
    </alternativeName>
</protein>
<evidence type="ECO:0000313" key="5">
    <source>
        <dbReference type="EMBL" id="GAO44777.1"/>
    </source>
</evidence>
<keyword evidence="2" id="KW-0012">Acyltransferase</keyword>
<comment type="subcellular location">
    <subcellularLocation>
        <location evidence="2">Cytoplasm</location>
    </subcellularLocation>
</comment>
<dbReference type="GO" id="GO:0004414">
    <property type="term" value="F:homoserine O-acetyltransferase activity"/>
    <property type="evidence" value="ECO:0007669"/>
    <property type="project" value="UniProtKB-UniRule"/>
</dbReference>
<evidence type="ECO:0000256" key="1">
    <source>
        <dbReference type="ARBA" id="ARBA00022679"/>
    </source>
</evidence>
<comment type="caution">
    <text evidence="2">Lacks conserved residue(s) required for the propagation of feature annotation.</text>
</comment>
<feature type="domain" description="AB hydrolase-1" evidence="4">
    <location>
        <begin position="39"/>
        <end position="324"/>
    </location>
</feature>
<dbReference type="GO" id="GO:0009092">
    <property type="term" value="P:homoserine metabolic process"/>
    <property type="evidence" value="ECO:0007669"/>
    <property type="project" value="TreeGrafter"/>
</dbReference>
<evidence type="ECO:0000256" key="2">
    <source>
        <dbReference type="HAMAP-Rule" id="MF_00296"/>
    </source>
</evidence>
<dbReference type="UniPathway" id="UPA00051">
    <property type="reaction ID" value="UER00074"/>
</dbReference>
<keyword evidence="1 2" id="KW-0808">Transferase</keyword>
<evidence type="ECO:0000313" key="6">
    <source>
        <dbReference type="Proteomes" id="UP000033121"/>
    </source>
</evidence>
<dbReference type="PANTHER" id="PTHR32268:SF11">
    <property type="entry name" value="HOMOSERINE O-ACETYLTRANSFERASE"/>
    <property type="match status" value="1"/>
</dbReference>
<name>A0A0E9N470_9BACT</name>
<dbReference type="EMBL" id="BBWV01000004">
    <property type="protein sequence ID" value="GAO44777.1"/>
    <property type="molecule type" value="Genomic_DNA"/>
</dbReference>